<evidence type="ECO:0000256" key="1">
    <source>
        <dbReference type="SAM" id="Coils"/>
    </source>
</evidence>
<feature type="compositionally biased region" description="Acidic residues" evidence="2">
    <location>
        <begin position="308"/>
        <end position="324"/>
    </location>
</feature>
<feature type="region of interest" description="Disordered" evidence="2">
    <location>
        <begin position="1"/>
        <end position="208"/>
    </location>
</feature>
<feature type="compositionally biased region" description="Basic and acidic residues" evidence="2">
    <location>
        <begin position="148"/>
        <end position="165"/>
    </location>
</feature>
<feature type="compositionally biased region" description="Basic and acidic residues" evidence="2">
    <location>
        <begin position="123"/>
        <end position="139"/>
    </location>
</feature>
<feature type="region of interest" description="Disordered" evidence="2">
    <location>
        <begin position="305"/>
        <end position="407"/>
    </location>
</feature>
<keyword evidence="1" id="KW-0175">Coiled coil</keyword>
<proteinExistence type="predicted"/>
<feature type="compositionally biased region" description="Low complexity" evidence="2">
    <location>
        <begin position="107"/>
        <end position="119"/>
    </location>
</feature>
<accession>A0ABP0W9T4</accession>
<dbReference type="Proteomes" id="UP001497444">
    <property type="component" value="Chromosome 16"/>
</dbReference>
<dbReference type="EMBL" id="OZ020111">
    <property type="protein sequence ID" value="CAK9263571.1"/>
    <property type="molecule type" value="Genomic_DNA"/>
</dbReference>
<feature type="compositionally biased region" description="Acidic residues" evidence="2">
    <location>
        <begin position="18"/>
        <end position="48"/>
    </location>
</feature>
<feature type="coiled-coil region" evidence="1">
    <location>
        <begin position="257"/>
        <end position="284"/>
    </location>
</feature>
<feature type="compositionally biased region" description="Basic and acidic residues" evidence="2">
    <location>
        <begin position="345"/>
        <end position="366"/>
    </location>
</feature>
<keyword evidence="4" id="KW-1185">Reference proteome</keyword>
<gene>
    <name evidence="3" type="ORF">CSSPJE1EN1_LOCUS9049</name>
</gene>
<organism evidence="3 4">
    <name type="scientific">Sphagnum jensenii</name>
    <dbReference type="NCBI Taxonomy" id="128206"/>
    <lineage>
        <taxon>Eukaryota</taxon>
        <taxon>Viridiplantae</taxon>
        <taxon>Streptophyta</taxon>
        <taxon>Embryophyta</taxon>
        <taxon>Bryophyta</taxon>
        <taxon>Sphagnophytina</taxon>
        <taxon>Sphagnopsida</taxon>
        <taxon>Sphagnales</taxon>
        <taxon>Sphagnaceae</taxon>
        <taxon>Sphagnum</taxon>
    </lineage>
</organism>
<feature type="compositionally biased region" description="Basic and acidic residues" evidence="2">
    <location>
        <begin position="374"/>
        <end position="392"/>
    </location>
</feature>
<reference evidence="3" key="1">
    <citation type="submission" date="2024-02" db="EMBL/GenBank/DDBJ databases">
        <authorList>
            <consortium name="ELIXIR-Norway"/>
            <consortium name="Elixir Norway"/>
        </authorList>
    </citation>
    <scope>NUCLEOTIDE SEQUENCE</scope>
</reference>
<evidence type="ECO:0000256" key="2">
    <source>
        <dbReference type="SAM" id="MobiDB-lite"/>
    </source>
</evidence>
<evidence type="ECO:0000313" key="3">
    <source>
        <dbReference type="EMBL" id="CAK9263571.1"/>
    </source>
</evidence>
<feature type="compositionally biased region" description="Basic and acidic residues" evidence="2">
    <location>
        <begin position="176"/>
        <end position="194"/>
    </location>
</feature>
<name>A0ABP0W9T4_9BRYO</name>
<evidence type="ECO:0000313" key="4">
    <source>
        <dbReference type="Proteomes" id="UP001497444"/>
    </source>
</evidence>
<sequence>MDRRMLPVAALQWARKDEEEESSDDESTSEGEDLKEESEFESESDESADASKQKRAVSNGKPQLVPARMPPSGSPMKRGSETIGIGNKKETPPSKKKKPQLAIEKVTLPSKPSSTKLSLQSGSKEEKGQPPSKVKESVAKSRAGVPSKTEKEKEKKSVVEKENTKSQKKKGLSLVKGDDQKPVDSGKAEVKKDNTAPQKPKKPPQPWTLMEELQLSNLLLRDTKKGIVVPHSKQDNYWEKRIKELPFMEKYDKDAQIVRMHEKVRRMRERYEVLANRIKTGEENVWKNNKEESLYRIWQGIWASPEKEDAEDEDDEDDKLDEEVEKAQEPALKGNLVVALGSEPEASKENVESKDKQEKNTQKEIEVNLPGTQAERDGSESSSEEKSDKEETTPVPKGNAPSSLLTDSQPSSLILMQEAVAPESLQAEVHQEGKIIDVDTAMLDYASSKEAVNRQVEGSSKQMHLEGLALLEVVRSSCLTMINEARAQSNLMVEEAREKTIQMVDEACAKSVRIMEDLQAVGKKLRMVAGMSPGQTSGQYMPGGGVWGGVFDMAFPVNGNGFVTDGASIEEDSLQQQWHEQHTAEQGLVLQRLQLVQEQARIQQEGIRLQSQSLELRKKQSQSKLS</sequence>
<protein>
    <submittedName>
        <fullName evidence="3">Uncharacterized protein</fullName>
    </submittedName>
</protein>